<keyword evidence="2" id="KW-1185">Reference proteome</keyword>
<feature type="region of interest" description="Disordered" evidence="1">
    <location>
        <begin position="1158"/>
        <end position="1177"/>
    </location>
</feature>
<reference evidence="3" key="1">
    <citation type="journal article" date="2019" name="Mol. Biol. Evol.">
        <title>Blast fungal genomes show frequent chromosomal changes, gene gains and losses, and effector gene turnover.</title>
        <authorList>
            <person name="Gomez Luciano L.B."/>
            <person name="Jason Tsai I."/>
            <person name="Chuma I."/>
            <person name="Tosa Y."/>
            <person name="Chen Y.H."/>
            <person name="Li J.Y."/>
            <person name="Li M.Y."/>
            <person name="Jade Lu M.Y."/>
            <person name="Nakayashiki H."/>
            <person name="Li W.H."/>
        </authorList>
    </citation>
    <scope>NUCLEOTIDE SEQUENCE</scope>
    <source>
        <strain evidence="3">NI907</strain>
    </source>
</reference>
<feature type="compositionally biased region" description="Low complexity" evidence="1">
    <location>
        <begin position="41"/>
        <end position="52"/>
    </location>
</feature>
<feature type="region of interest" description="Disordered" evidence="1">
    <location>
        <begin position="1334"/>
        <end position="1358"/>
    </location>
</feature>
<protein>
    <submittedName>
        <fullName evidence="3">Uncharacterized protein</fullName>
    </submittedName>
</protein>
<feature type="region of interest" description="Disordered" evidence="1">
    <location>
        <begin position="24"/>
        <end position="58"/>
    </location>
</feature>
<reference evidence="3" key="3">
    <citation type="submission" date="2025-08" db="UniProtKB">
        <authorList>
            <consortium name="RefSeq"/>
        </authorList>
    </citation>
    <scope>IDENTIFICATION</scope>
    <source>
        <strain evidence="3">NI907</strain>
    </source>
</reference>
<organism evidence="2 3">
    <name type="scientific">Pyricularia grisea</name>
    <name type="common">Crabgrass-specific blast fungus</name>
    <name type="synonym">Magnaporthe grisea</name>
    <dbReference type="NCBI Taxonomy" id="148305"/>
    <lineage>
        <taxon>Eukaryota</taxon>
        <taxon>Fungi</taxon>
        <taxon>Dikarya</taxon>
        <taxon>Ascomycota</taxon>
        <taxon>Pezizomycotina</taxon>
        <taxon>Sordariomycetes</taxon>
        <taxon>Sordariomycetidae</taxon>
        <taxon>Magnaporthales</taxon>
        <taxon>Pyriculariaceae</taxon>
        <taxon>Pyricularia</taxon>
    </lineage>
</organism>
<accession>A0A6P8B0U7</accession>
<gene>
    <name evidence="3" type="ORF">PgNI_07199</name>
</gene>
<feature type="compositionally biased region" description="Pro residues" evidence="1">
    <location>
        <begin position="93"/>
        <end position="102"/>
    </location>
</feature>
<dbReference type="RefSeq" id="XP_030980772.1">
    <property type="nucleotide sequence ID" value="XM_031127214.1"/>
</dbReference>
<feature type="compositionally biased region" description="Basic and acidic residues" evidence="1">
    <location>
        <begin position="81"/>
        <end position="92"/>
    </location>
</feature>
<feature type="region of interest" description="Disordered" evidence="1">
    <location>
        <begin position="81"/>
        <end position="104"/>
    </location>
</feature>
<proteinExistence type="predicted"/>
<dbReference type="Proteomes" id="UP000515153">
    <property type="component" value="Unplaced"/>
</dbReference>
<name>A0A6P8B0U7_PYRGI</name>
<evidence type="ECO:0000256" key="1">
    <source>
        <dbReference type="SAM" id="MobiDB-lite"/>
    </source>
</evidence>
<feature type="compositionally biased region" description="Polar residues" evidence="1">
    <location>
        <begin position="1168"/>
        <end position="1177"/>
    </location>
</feature>
<evidence type="ECO:0000313" key="3">
    <source>
        <dbReference type="RefSeq" id="XP_030980772.1"/>
    </source>
</evidence>
<feature type="region of interest" description="Disordered" evidence="1">
    <location>
        <begin position="1036"/>
        <end position="1108"/>
    </location>
</feature>
<evidence type="ECO:0000313" key="2">
    <source>
        <dbReference type="Proteomes" id="UP000515153"/>
    </source>
</evidence>
<reference evidence="3" key="2">
    <citation type="submission" date="2019-10" db="EMBL/GenBank/DDBJ databases">
        <authorList>
            <consortium name="NCBI Genome Project"/>
        </authorList>
    </citation>
    <scope>NUCLEOTIDE SEQUENCE</scope>
    <source>
        <strain evidence="3">NI907</strain>
    </source>
</reference>
<feature type="compositionally biased region" description="Polar residues" evidence="1">
    <location>
        <begin position="1337"/>
        <end position="1351"/>
    </location>
</feature>
<sequence length="1401" mass="157224">MASSAHDEMDDTRVAALDAFSSIQNPLNTDDSESPLETVYSGSSREGSSIPSDSDDNDWAKQLGWDWDKVSKDVMDSIDWKKSARNVKDDPNAPKPLRPPPQKDNFNGVFSYVEYIPAWTSPKFDPNKEYFGVEGQDEVTFQRWRSSFWARLRPAQAMLDSFYNPTAMAKRYGIYPNRQDGRSRLSPVDSVSRKVQLDRPISMPNGTSKTFVDMQFYKWVHDHEYLSQENAPNVAAGQSFERFLVERSRAGDNAQQQNYSEVYEKLLLLHKQILDDQEYQRAYFKEFTTDELLTQNVLQFRDDIEYDLQGALHPFLRRQKWVTTEDRGDDITTPKLLWSFGGNRGEWSAHDDTVWAALQPALQVVTRFLEMDAPVFSSLMDYRSQRPVNQQVILNGLAVGWRERIAWFAHVDPSKTWECLAKLHDLGFNSVDWVQTILQERLELVVGSAYRDQDGRCSSRHFAWTNLEGVNYVANQFKTLSPSWRIRIEVAAEVMWPLLSADFTKAEKLTCSFAIAATIFHELAHAVSIALETMRCYPLLFSRKENEEDSRISREVHQQLEIAAQEMPGEGNEPFFEHQTEAEAGFAVENEVFGGTVFPIFHHSGSNTPDNFGILTTALSLASFPAPRPVEVNSFSINMMPDWVPPVLDIQTPIPYDMTARFFTQRFWAVDYKRFGVETLKLYPEGRITKSAAPQMGMNMVASLAQIFGKKRAEWMTRALRELNNRGFVTIADYLDEVCRQYVLPKVTRRNWYLESQRWPIDIARVQDCLDGVRVTGNNFLVTFTKLTGDEDQKRQDVRNLIAMAQQHGTAAPAVSFEACLGHYMEQLTRSTDRTFSAFLAWLKALERVMALRLQHSQFLIRSYLQLDFSDRCTVTEGRGKLLRGHMRKMVTRPYNKVKICLMATVKFIQSRLDPGAANKYVEELEASYGHLMAIYQMTKETMDYLKPVNEHLNVGGAGVNLAYLPSSTFDPAARAERVRPLAMADLEFVKPDEVKQIVRVFETIFRAQDGKEILRKDQATLDDKLAELNNLLVAGSQDAGGDAQPRPPRDPRSGPGRGQRGAANIFNLSRKSRGSSRVTKQNTATPKKPQTTVSRLFNQNSGGNSRRTLHTFEKFTPLPPAPTSTASAQAASQFTQYAPANTTMRGFPTQTPGQPPAFAAAAPPGNPSNTTGQQQPQRFPLFPHPFADQTTIDYDLTPEERNWATQIAQAQLPNDMRSYREQIAEMLEFDSADAASALMAMASLGPPSQDGGVDNRRQALAVHAAVNQAVDATLPATDAAGPADLTSAAASMRPVKLLTATWAAAWTPRVAAADAAPVNVVDQLAEYATRRMVQEVSESQDQPAGQNDNGTAAAAAAANPQAVEVVSWTQLSNEDQIMSAIMHANDDDAMQVDDQHGEGQ</sequence>
<feature type="compositionally biased region" description="Polar residues" evidence="1">
    <location>
        <begin position="1076"/>
        <end position="1107"/>
    </location>
</feature>
<dbReference type="GeneID" id="41962123"/>
<dbReference type="KEGG" id="pgri:PgNI_07199"/>